<organism evidence="4 5">
    <name type="scientific">Helicocarpus griseus UAMH5409</name>
    <dbReference type="NCBI Taxonomy" id="1447875"/>
    <lineage>
        <taxon>Eukaryota</taxon>
        <taxon>Fungi</taxon>
        <taxon>Dikarya</taxon>
        <taxon>Ascomycota</taxon>
        <taxon>Pezizomycotina</taxon>
        <taxon>Eurotiomycetes</taxon>
        <taxon>Eurotiomycetidae</taxon>
        <taxon>Onygenales</taxon>
        <taxon>Ajellomycetaceae</taxon>
        <taxon>Helicocarpus</taxon>
    </lineage>
</organism>
<dbReference type="Gene3D" id="3.40.50.300">
    <property type="entry name" value="P-loop containing nucleotide triphosphate hydrolases"/>
    <property type="match status" value="1"/>
</dbReference>
<dbReference type="InterPro" id="IPR056693">
    <property type="entry name" value="DUF7791"/>
</dbReference>
<reference evidence="4 5" key="1">
    <citation type="submission" date="2017-10" db="EMBL/GenBank/DDBJ databases">
        <title>Comparative genomics in systemic dimorphic fungi from Ajellomycetaceae.</title>
        <authorList>
            <person name="Munoz J.F."/>
            <person name="Mcewen J.G."/>
            <person name="Clay O.K."/>
            <person name="Cuomo C.A."/>
        </authorList>
    </citation>
    <scope>NUCLEOTIDE SEQUENCE [LARGE SCALE GENOMIC DNA]</scope>
    <source>
        <strain evidence="4 5">UAMH5409</strain>
    </source>
</reference>
<dbReference type="EMBL" id="PDNB01000041">
    <property type="protein sequence ID" value="PGH13842.1"/>
    <property type="molecule type" value="Genomic_DNA"/>
</dbReference>
<gene>
    <name evidence="4" type="ORF">AJ79_03410</name>
</gene>
<dbReference type="STRING" id="1447875.A0A2B7XYY8"/>
<keyword evidence="5" id="KW-1185">Reference proteome</keyword>
<dbReference type="OrthoDB" id="4183771at2759"/>
<protein>
    <submittedName>
        <fullName evidence="4">Uncharacterized protein</fullName>
    </submittedName>
</protein>
<proteinExistence type="predicted"/>
<evidence type="ECO:0000313" key="4">
    <source>
        <dbReference type="EMBL" id="PGH13842.1"/>
    </source>
</evidence>
<keyword evidence="1" id="KW-0677">Repeat</keyword>
<dbReference type="Pfam" id="PF24883">
    <property type="entry name" value="NPHP3_N"/>
    <property type="match status" value="1"/>
</dbReference>
<dbReference type="InterPro" id="IPR027417">
    <property type="entry name" value="P-loop_NTPase"/>
</dbReference>
<dbReference type="InterPro" id="IPR056884">
    <property type="entry name" value="NPHP3-like_N"/>
</dbReference>
<evidence type="ECO:0000259" key="2">
    <source>
        <dbReference type="Pfam" id="PF24883"/>
    </source>
</evidence>
<dbReference type="SUPFAM" id="SSF52540">
    <property type="entry name" value="P-loop containing nucleoside triphosphate hydrolases"/>
    <property type="match status" value="1"/>
</dbReference>
<dbReference type="Pfam" id="PF25053">
    <property type="entry name" value="DUF7791"/>
    <property type="match status" value="1"/>
</dbReference>
<dbReference type="AlphaFoldDB" id="A0A2B7XYY8"/>
<evidence type="ECO:0000256" key="1">
    <source>
        <dbReference type="ARBA" id="ARBA00022737"/>
    </source>
</evidence>
<feature type="domain" description="DUF7791" evidence="3">
    <location>
        <begin position="478"/>
        <end position="554"/>
    </location>
</feature>
<feature type="domain" description="Nephrocystin 3-like N-terminal" evidence="2">
    <location>
        <begin position="220"/>
        <end position="389"/>
    </location>
</feature>
<dbReference type="PANTHER" id="PTHR10039">
    <property type="entry name" value="AMELOGENIN"/>
    <property type="match status" value="1"/>
</dbReference>
<name>A0A2B7XYY8_9EURO</name>
<comment type="caution">
    <text evidence="4">The sequence shown here is derived from an EMBL/GenBank/DDBJ whole genome shotgun (WGS) entry which is preliminary data.</text>
</comment>
<sequence>MEPFSALAVATSLVQFLDFTGKLISSTYRIHRSSRDSDGHNDIKTITKSLTGLNDDLTKSLSQSTAFTPFTATRDQELNTLCQESSIYAYLSFSTLREQMASVQASSSRTQGQTDSILQITQDLSQRLLGRIDQNNKLQADIINAINRNHMQVPADTSARLPGNTMLQFLNSNDEVRLCRRLLHKLQFQEIENHYESIPEAHKETFKWIFDETPSGHNWTNFKDWLGNDESLHWITGKPGAGKSTLMKFIFDNPRMKLLLNDWSHGHKLIVSSFYFWNSGQEIQMSHNGLVRTLLHNVLQQLPELLPRVFPHILEAWMMFGDYSSSNYEWTGPELRRALQRLVRVTDSSSIRTVFFIDGLDEFHGNPSDLIEFIQGLLSPNVKICVSSRPWVVFEDAFRNRPSLRIEDLTHGDIKLYLTAKLITDITDKASGVFLWVYLVSGSLLSGLSDGERLSDLQRRLDSLPADLGKLFQKILGSLDPSHFERASQLFQIERAALAPLTLLSFSFADDDDSEAVFKFPSRPLTSQEETARAEMMRRRLNACCKGMLELQGTPRLPLASVPVVFVLKKVFDSSMQISPSFVGLTEDLTFALEYAVRAYPSGSNFQFRILDEIGKTMSQMGSARKNNKSAIPASLDQGAGYPASYSFWFGKPSPSIDSFLELAVQLQLCPYVEHCLNRSSSRTIDLTKLLYIAVAGYDITFEEIPSISQKHRNYDLIKTFLRLGADPNASVSIKYTIWQLIGRSPVTASSDIVEAFLEHGADPVRLIPATL</sequence>
<dbReference type="Proteomes" id="UP000223968">
    <property type="component" value="Unassembled WGS sequence"/>
</dbReference>
<evidence type="ECO:0000259" key="3">
    <source>
        <dbReference type="Pfam" id="PF25053"/>
    </source>
</evidence>
<accession>A0A2B7XYY8</accession>
<dbReference type="PANTHER" id="PTHR10039:SF5">
    <property type="entry name" value="NACHT DOMAIN-CONTAINING PROTEIN"/>
    <property type="match status" value="1"/>
</dbReference>
<evidence type="ECO:0000313" key="5">
    <source>
        <dbReference type="Proteomes" id="UP000223968"/>
    </source>
</evidence>